<comment type="caution">
    <text evidence="2">The sequence shown here is derived from an EMBL/GenBank/DDBJ whole genome shotgun (WGS) entry which is preliminary data.</text>
</comment>
<sequence length="622" mass="71577">MDNNNLFHQNLQVIKAYDEFLYEAVKAYDSETMHHSMAEIENAADGSEIIKYTKNDYEWYFNSRYEPKRVVEQWINNLGKIESIATITMFGLGNGMILEELLQRTPSGVIVIIYEPSIDIFMKMMTRIDLSLLGKRVFILVKDINDVFLESIVEALVTYENLSVCKFLGHPNYWTCFPNEAKTYIERLQTVIKHVEVNSNTKLRLSERYFKNILMNMKFLKHVSVIDQLICKVGVEIPVDLPVIIVSAGPSLKNNIKELKKVRGNAFLIATDSALNGMLLEGIVPDVFVTLDAIKSLQRFENEELRSIPLICTESSRWEVLDKHTGKKIFINNAFGFGNLFLNEMGVSYQASNHGASVATFAYTIAMMMGFKTIILVGQDLAFTDNSRYYEKAKVEGCADTLDENKSIIVEDIHGGKVKTSRDLLIYKEWFEKQIKEYPEMEVIDATEGGAKIRGSIIRTLSDTIEDKCRIEFDMRNYLNKLPECLGELEQEQFDLFLDKIMEQYNQLYQDTKRGKSLYERLMTILQNEPNNNSEMMKITKEIGEVTQEIESNIVYFHIQHKLERLEYTVLNNLGVSLEDEMEDALQMTNRGKLILEALEKELKEGVLEEVERAVLASKSFE</sequence>
<evidence type="ECO:0000313" key="3">
    <source>
        <dbReference type="Proteomes" id="UP000461768"/>
    </source>
</evidence>
<dbReference type="AlphaFoldDB" id="A0A7V7QHW8"/>
<dbReference type="PANTHER" id="PTHR41786">
    <property type="entry name" value="MOTILITY ACCESSORY FACTOR MAF"/>
    <property type="match status" value="1"/>
</dbReference>
<dbReference type="Pfam" id="PF01973">
    <property type="entry name" value="MptE-like"/>
    <property type="match status" value="1"/>
</dbReference>
<dbReference type="RefSeq" id="WP_151148348.1">
    <property type="nucleotide sequence ID" value="NZ_WAGX01000008.1"/>
</dbReference>
<name>A0A7V7QHW8_9FIRM</name>
<proteinExistence type="predicted"/>
<reference evidence="2 3" key="1">
    <citation type="submission" date="2019-09" db="EMBL/GenBank/DDBJ databases">
        <authorList>
            <person name="Valk L.C."/>
        </authorList>
    </citation>
    <scope>NUCLEOTIDE SEQUENCE [LARGE SCALE GENOMIC DNA]</scope>
    <source>
        <strain evidence="2">GalUA</strain>
    </source>
</reference>
<feature type="domain" description="6-hydroxymethylpterin diphosphokinase MptE-like" evidence="1">
    <location>
        <begin position="211"/>
        <end position="385"/>
    </location>
</feature>
<evidence type="ECO:0000313" key="2">
    <source>
        <dbReference type="EMBL" id="KAB1434329.1"/>
    </source>
</evidence>
<keyword evidence="3" id="KW-1185">Reference proteome</keyword>
<dbReference type="GO" id="GO:0016740">
    <property type="term" value="F:transferase activity"/>
    <property type="evidence" value="ECO:0007669"/>
    <property type="project" value="UniProtKB-KW"/>
</dbReference>
<protein>
    <submittedName>
        <fullName evidence="2">Motility associated factor glycosyltransferase family protein</fullName>
    </submittedName>
</protein>
<dbReference type="Gene3D" id="3.90.1480.10">
    <property type="entry name" value="Alpha-2,3-sialyltransferase"/>
    <property type="match status" value="1"/>
</dbReference>
<accession>A0A7V7QHW8</accession>
<reference evidence="2 3" key="2">
    <citation type="submission" date="2020-02" db="EMBL/GenBank/DDBJ databases">
        <title>Candidatus Galacturonibacter soehngenii shows hetero-acetogenic catabolism of galacturonic acid but lacks a canonical carbon monoxide dehydrogenase/acetyl-CoA synthase complex.</title>
        <authorList>
            <person name="Diender M."/>
            <person name="Stouten G.R."/>
            <person name="Petersen J.F."/>
            <person name="Nielsen P.H."/>
            <person name="Dueholm M.S."/>
            <person name="Pronk J.T."/>
            <person name="Van Loosdrecht M.C.M."/>
        </authorList>
    </citation>
    <scope>NUCLEOTIDE SEQUENCE [LARGE SCALE GENOMIC DNA]</scope>
    <source>
        <strain evidence="2">GalUA</strain>
    </source>
</reference>
<dbReference type="PANTHER" id="PTHR41786:SF1">
    <property type="entry name" value="6-HYDROXYMETHYLPTERIN DIPHOSPHOKINASE MPTE-LIKE DOMAIN-CONTAINING PROTEIN"/>
    <property type="match status" value="1"/>
</dbReference>
<organism evidence="2 3">
    <name type="scientific">Candidatus Galacturonatibacter soehngenii</name>
    <dbReference type="NCBI Taxonomy" id="2307010"/>
    <lineage>
        <taxon>Bacteria</taxon>
        <taxon>Bacillati</taxon>
        <taxon>Bacillota</taxon>
        <taxon>Clostridia</taxon>
        <taxon>Lachnospirales</taxon>
        <taxon>Lachnospiraceae</taxon>
        <taxon>Candidatus Galacturonatibacter</taxon>
    </lineage>
</organism>
<dbReference type="Proteomes" id="UP000461768">
    <property type="component" value="Unassembled WGS sequence"/>
</dbReference>
<dbReference type="EMBL" id="WAGX01000008">
    <property type="protein sequence ID" value="KAB1434329.1"/>
    <property type="molecule type" value="Genomic_DNA"/>
</dbReference>
<dbReference type="InterPro" id="IPR002826">
    <property type="entry name" value="MptE-like"/>
</dbReference>
<dbReference type="OrthoDB" id="5291305at2"/>
<keyword evidence="2" id="KW-0808">Transferase</keyword>
<gene>
    <name evidence="2" type="ORF">F7O84_17735</name>
</gene>
<evidence type="ECO:0000259" key="1">
    <source>
        <dbReference type="Pfam" id="PF01973"/>
    </source>
</evidence>